<dbReference type="RefSeq" id="WP_210594949.1">
    <property type="nucleotide sequence ID" value="NZ_JAGKSQ010000001.1"/>
</dbReference>
<dbReference type="AlphaFoldDB" id="A0A940WNC6"/>
<organism evidence="1 2">
    <name type="scientific">Halalkalibacter suaedae</name>
    <dbReference type="NCBI Taxonomy" id="2822140"/>
    <lineage>
        <taxon>Bacteria</taxon>
        <taxon>Bacillati</taxon>
        <taxon>Bacillota</taxon>
        <taxon>Bacilli</taxon>
        <taxon>Bacillales</taxon>
        <taxon>Bacillaceae</taxon>
        <taxon>Halalkalibacter</taxon>
    </lineage>
</organism>
<keyword evidence="1" id="KW-0378">Hydrolase</keyword>
<evidence type="ECO:0000313" key="2">
    <source>
        <dbReference type="Proteomes" id="UP000678228"/>
    </source>
</evidence>
<comment type="caution">
    <text evidence="1">The sequence shown here is derived from an EMBL/GenBank/DDBJ whole genome shotgun (WGS) entry which is preliminary data.</text>
</comment>
<accession>A0A940WNC6</accession>
<name>A0A940WNC6_9BACI</name>
<protein>
    <submittedName>
        <fullName evidence="1">Alpha/beta hydrolase</fullName>
    </submittedName>
</protein>
<reference evidence="1" key="1">
    <citation type="submission" date="2021-03" db="EMBL/GenBank/DDBJ databases">
        <title>Bacillus suaedae sp. nov., isolated from Suaeda aralocaspica.</title>
        <authorList>
            <person name="Lei R.F.R."/>
        </authorList>
    </citation>
    <scope>NUCLEOTIDE SEQUENCE</scope>
    <source>
        <strain evidence="1">YZJH907-2</strain>
    </source>
</reference>
<dbReference type="SUPFAM" id="SSF53474">
    <property type="entry name" value="alpha/beta-Hydrolases"/>
    <property type="match status" value="1"/>
</dbReference>
<dbReference type="EMBL" id="JAGKSQ010000001">
    <property type="protein sequence ID" value="MBP3949565.1"/>
    <property type="molecule type" value="Genomic_DNA"/>
</dbReference>
<dbReference type="InterPro" id="IPR029058">
    <property type="entry name" value="AB_hydrolase_fold"/>
</dbReference>
<evidence type="ECO:0000313" key="1">
    <source>
        <dbReference type="EMBL" id="MBP3949565.1"/>
    </source>
</evidence>
<keyword evidence="2" id="KW-1185">Reference proteome</keyword>
<gene>
    <name evidence="1" type="ORF">J7W16_00370</name>
</gene>
<dbReference type="Proteomes" id="UP000678228">
    <property type="component" value="Unassembled WGS sequence"/>
</dbReference>
<dbReference type="GO" id="GO:0016787">
    <property type="term" value="F:hydrolase activity"/>
    <property type="evidence" value="ECO:0007669"/>
    <property type="project" value="UniProtKB-KW"/>
</dbReference>
<proteinExistence type="predicted"/>
<dbReference type="Gene3D" id="3.40.50.1820">
    <property type="entry name" value="alpha/beta hydrolase"/>
    <property type="match status" value="1"/>
</dbReference>
<sequence length="247" mass="29071">MKRARFFGIDERLSVIYLPERPNGFAVFLLSDHGTVVEEDTNNWEQHPEKNQFMEDLLQRGYTIMIPPVGDVHWGNFDAYDSLIQMYYSVIKQEILNPKIHLFAEGAGALLALRWMEQNKKITRSCYLVNPCLSLVAHYEQEQESKLYFKRFVKELAEVYRKEEVCINENWIESITPKPLEKEIPPLSIHCDMQEKRFPLSLHSRPFQQYLADQNMLINLRIHGNGKSFYKAAQSAFPFFQKHEIVL</sequence>